<dbReference type="GO" id="GO:0022857">
    <property type="term" value="F:transmembrane transporter activity"/>
    <property type="evidence" value="ECO:0007669"/>
    <property type="project" value="InterPro"/>
</dbReference>
<sequence length="309" mass="32454">MFGALDVALLAGVGSIVTASYAVSKPASKAFVPSVVGLDELVLANGLIQSVLWPAFFAGAGLVGILSFLGISPEYAVLVCACFFVASQISLAGIICNPCKKSLAKGLLATLRQLIDAGRALKSNRALMVRITGYFFFTVFWRGLIQIVLPLYVVHKLHQPPSVYSVLMVACGVGELVSSLLLGKSRYSHSLKLAFVGEGILGLAVAVLAFSYFNVATGMAFAVVASVLIGVSATVIDIPLVTSIQKNVKDREVGKVFSFWSALGALGGSFGTIIVSGLVSLAGIDSALLWMSCCLIFSVPVFFLVAYRN</sequence>
<dbReference type="GO" id="GO:0005886">
    <property type="term" value="C:plasma membrane"/>
    <property type="evidence" value="ECO:0007669"/>
    <property type="project" value="UniProtKB-SubCell"/>
</dbReference>
<feature type="transmembrane region" description="Helical" evidence="6">
    <location>
        <begin position="131"/>
        <end position="152"/>
    </location>
</feature>
<evidence type="ECO:0000256" key="5">
    <source>
        <dbReference type="ARBA" id="ARBA00023136"/>
    </source>
</evidence>
<dbReference type="EMBL" id="MDEN01000049">
    <property type="protein sequence ID" value="OCX25521.1"/>
    <property type="molecule type" value="Genomic_DNA"/>
</dbReference>
<keyword evidence="3 6" id="KW-0812">Transmembrane</keyword>
<evidence type="ECO:0000256" key="4">
    <source>
        <dbReference type="ARBA" id="ARBA00022989"/>
    </source>
</evidence>
<comment type="caution">
    <text evidence="7">The sequence shown here is derived from an EMBL/GenBank/DDBJ whole genome shotgun (WGS) entry which is preliminary data.</text>
</comment>
<keyword evidence="2" id="KW-1003">Cell membrane</keyword>
<feature type="transmembrane region" description="Helical" evidence="6">
    <location>
        <begin position="287"/>
        <end position="307"/>
    </location>
</feature>
<dbReference type="PANTHER" id="PTHR23513">
    <property type="entry name" value="INTEGRAL MEMBRANE EFFLUX PROTEIN-RELATED"/>
    <property type="match status" value="1"/>
</dbReference>
<evidence type="ECO:0008006" key="9">
    <source>
        <dbReference type="Google" id="ProtNLM"/>
    </source>
</evidence>
<proteinExistence type="predicted"/>
<dbReference type="Gene3D" id="1.20.1250.20">
    <property type="entry name" value="MFS general substrate transporter like domains"/>
    <property type="match status" value="1"/>
</dbReference>
<evidence type="ECO:0000313" key="7">
    <source>
        <dbReference type="EMBL" id="OCX25521.1"/>
    </source>
</evidence>
<name>A0A1C2EF90_9PSED</name>
<evidence type="ECO:0000313" key="8">
    <source>
        <dbReference type="Proteomes" id="UP000095143"/>
    </source>
</evidence>
<feature type="transmembrane region" description="Helical" evidence="6">
    <location>
        <begin position="164"/>
        <end position="182"/>
    </location>
</feature>
<organism evidence="7 8">
    <name type="scientific">Pseudomonas graminis</name>
    <dbReference type="NCBI Taxonomy" id="158627"/>
    <lineage>
        <taxon>Bacteria</taxon>
        <taxon>Pseudomonadati</taxon>
        <taxon>Pseudomonadota</taxon>
        <taxon>Gammaproteobacteria</taxon>
        <taxon>Pseudomonadales</taxon>
        <taxon>Pseudomonadaceae</taxon>
        <taxon>Pseudomonas</taxon>
    </lineage>
</organism>
<keyword evidence="4 6" id="KW-1133">Transmembrane helix</keyword>
<feature type="transmembrane region" description="Helical" evidence="6">
    <location>
        <begin position="256"/>
        <end position="281"/>
    </location>
</feature>
<protein>
    <recommendedName>
        <fullName evidence="9">Major facilitator superfamily (MFS) profile domain-containing protein</fullName>
    </recommendedName>
</protein>
<dbReference type="AlphaFoldDB" id="A0A1C2EF90"/>
<keyword evidence="5 6" id="KW-0472">Membrane</keyword>
<dbReference type="SUPFAM" id="SSF103473">
    <property type="entry name" value="MFS general substrate transporter"/>
    <property type="match status" value="1"/>
</dbReference>
<dbReference type="Proteomes" id="UP000095143">
    <property type="component" value="Unassembled WGS sequence"/>
</dbReference>
<evidence type="ECO:0000256" key="2">
    <source>
        <dbReference type="ARBA" id="ARBA00022475"/>
    </source>
</evidence>
<reference evidence="7 8" key="1">
    <citation type="submission" date="2016-08" db="EMBL/GenBank/DDBJ databases">
        <title>Whole genome sequence of Pseudomonas graminis strain UASWS1507, a potential biological control agent for agriculture.</title>
        <authorList>
            <person name="Crovadore J."/>
            <person name="Calmin G."/>
            <person name="Chablais R."/>
            <person name="Cochard B."/>
            <person name="Lefort F."/>
        </authorList>
    </citation>
    <scope>NUCLEOTIDE SEQUENCE [LARGE SCALE GENOMIC DNA]</scope>
    <source>
        <strain evidence="7 8">UASWS1507</strain>
    </source>
</reference>
<evidence type="ECO:0000256" key="1">
    <source>
        <dbReference type="ARBA" id="ARBA00004651"/>
    </source>
</evidence>
<dbReference type="PANTHER" id="PTHR23513:SF6">
    <property type="entry name" value="MAJOR FACILITATOR SUPERFAMILY ASSOCIATED DOMAIN-CONTAINING PROTEIN"/>
    <property type="match status" value="1"/>
</dbReference>
<evidence type="ECO:0000256" key="6">
    <source>
        <dbReference type="SAM" id="Phobius"/>
    </source>
</evidence>
<feature type="transmembrane region" description="Helical" evidence="6">
    <location>
        <begin position="194"/>
        <end position="213"/>
    </location>
</feature>
<dbReference type="InterPro" id="IPR036259">
    <property type="entry name" value="MFS_trans_sf"/>
</dbReference>
<accession>A0A1C2EF90</accession>
<dbReference type="Pfam" id="PF07690">
    <property type="entry name" value="MFS_1"/>
    <property type="match status" value="1"/>
</dbReference>
<dbReference type="InterPro" id="IPR011701">
    <property type="entry name" value="MFS"/>
</dbReference>
<gene>
    <name evidence="7" type="ORF">BBI10_02215</name>
</gene>
<comment type="subcellular location">
    <subcellularLocation>
        <location evidence="1">Cell membrane</location>
        <topology evidence="1">Multi-pass membrane protein</topology>
    </subcellularLocation>
</comment>
<feature type="transmembrane region" description="Helical" evidence="6">
    <location>
        <begin position="219"/>
        <end position="244"/>
    </location>
</feature>
<evidence type="ECO:0000256" key="3">
    <source>
        <dbReference type="ARBA" id="ARBA00022692"/>
    </source>
</evidence>
<feature type="transmembrane region" description="Helical" evidence="6">
    <location>
        <begin position="51"/>
        <end position="69"/>
    </location>
</feature>
<feature type="transmembrane region" description="Helical" evidence="6">
    <location>
        <begin position="75"/>
        <end position="96"/>
    </location>
</feature>